<gene>
    <name evidence="3" type="ORF">DHW61_10480</name>
</gene>
<dbReference type="Gene3D" id="3.90.640.20">
    <property type="entry name" value="Heat-shock cognate protein, ATPase"/>
    <property type="match status" value="1"/>
</dbReference>
<name>A0A3D2X8Y6_9FIRM</name>
<dbReference type="InterPro" id="IPR025303">
    <property type="entry name" value="PdaC"/>
</dbReference>
<organism evidence="3 4">
    <name type="scientific">Lachnoclostridium phytofermentans</name>
    <dbReference type="NCBI Taxonomy" id="66219"/>
    <lineage>
        <taxon>Bacteria</taxon>
        <taxon>Bacillati</taxon>
        <taxon>Bacillota</taxon>
        <taxon>Clostridia</taxon>
        <taxon>Lachnospirales</taxon>
        <taxon>Lachnospiraceae</taxon>
    </lineage>
</organism>
<feature type="domain" description="Deacetylase PdaC" evidence="2">
    <location>
        <begin position="15"/>
        <end position="114"/>
    </location>
</feature>
<evidence type="ECO:0000259" key="1">
    <source>
        <dbReference type="Pfam" id="PF11738"/>
    </source>
</evidence>
<feature type="domain" description="DUF3298" evidence="1">
    <location>
        <begin position="132"/>
        <end position="213"/>
    </location>
</feature>
<dbReference type="Pfam" id="PF13739">
    <property type="entry name" value="PdaC"/>
    <property type="match status" value="1"/>
</dbReference>
<dbReference type="Pfam" id="PF11738">
    <property type="entry name" value="DUF3298"/>
    <property type="match status" value="1"/>
</dbReference>
<dbReference type="EMBL" id="DPVV01000346">
    <property type="protein sequence ID" value="HCL02818.1"/>
    <property type="molecule type" value="Genomic_DNA"/>
</dbReference>
<comment type="caution">
    <text evidence="3">The sequence shown here is derived from an EMBL/GenBank/DDBJ whole genome shotgun (WGS) entry which is preliminary data.</text>
</comment>
<evidence type="ECO:0000313" key="4">
    <source>
        <dbReference type="Proteomes" id="UP000262969"/>
    </source>
</evidence>
<dbReference type="Gene3D" id="3.30.565.40">
    <property type="entry name" value="Fervidobacterium nodosum Rt17-B1 like"/>
    <property type="match status" value="1"/>
</dbReference>
<dbReference type="InterPro" id="IPR037126">
    <property type="entry name" value="PdaC/RsiV-like_sf"/>
</dbReference>
<dbReference type="AlphaFoldDB" id="A0A3D2X8Y6"/>
<evidence type="ECO:0000259" key="2">
    <source>
        <dbReference type="Pfam" id="PF13739"/>
    </source>
</evidence>
<protein>
    <submittedName>
        <fullName evidence="3">DUF3298/DUF4163 domain-containing protein</fullName>
    </submittedName>
</protein>
<dbReference type="InterPro" id="IPR021729">
    <property type="entry name" value="DUF3298"/>
</dbReference>
<dbReference type="Proteomes" id="UP000262969">
    <property type="component" value="Unassembled WGS sequence"/>
</dbReference>
<evidence type="ECO:0000313" key="3">
    <source>
        <dbReference type="EMBL" id="HCL02818.1"/>
    </source>
</evidence>
<accession>A0A3D2X8Y6</accession>
<proteinExistence type="predicted"/>
<sequence length="215" mass="25528">MEVTNILLSDTLFYNNEQVLSYKINYPQFITNKCTNFIEKLNNYYKENALIFEKYCRDTLFPEAVELYKYSKENNYPIIPYEAVMNYSITYLTDCYISLYFDKYIYTGGAHGNTKRSSDTWDLYKGCRMQLSDFFPHNPNFKKDIITFIINDISERLKDPNLQGTFFDTYKQDVNNTFNEDNFYMTPTGIIAFFQQYDIAPYSSGIQEFLIPYCS</sequence>
<reference evidence="3 4" key="1">
    <citation type="journal article" date="2018" name="Nat. Biotechnol.">
        <title>A standardized bacterial taxonomy based on genome phylogeny substantially revises the tree of life.</title>
        <authorList>
            <person name="Parks D.H."/>
            <person name="Chuvochina M."/>
            <person name="Waite D.W."/>
            <person name="Rinke C."/>
            <person name="Skarshewski A."/>
            <person name="Chaumeil P.A."/>
            <person name="Hugenholtz P."/>
        </authorList>
    </citation>
    <scope>NUCLEOTIDE SEQUENCE [LARGE SCALE GENOMIC DNA]</scope>
    <source>
        <strain evidence="3">UBA11728</strain>
    </source>
</reference>